<keyword evidence="1" id="KW-0732">Signal</keyword>
<comment type="function">
    <text evidence="1">Dirigent proteins impart stereoselectivity on the phenoxy radical-coupling reaction, yielding optically active lignans from two molecules of coniferyl alcohol in the biosynthesis of lignans, flavonolignans, and alkaloids and thus plays a central role in plant secondary metabolism.</text>
</comment>
<dbReference type="PANTHER" id="PTHR21495">
    <property type="entry name" value="NUCLEOPORIN-RELATED"/>
    <property type="match status" value="1"/>
</dbReference>
<dbReference type="GO" id="GO:0048046">
    <property type="term" value="C:apoplast"/>
    <property type="evidence" value="ECO:0007669"/>
    <property type="project" value="UniProtKB-SubCell"/>
</dbReference>
<feature type="chain" id="PRO_5035341987" description="Dirigent protein" evidence="1">
    <location>
        <begin position="25"/>
        <end position="167"/>
    </location>
</feature>
<evidence type="ECO:0000256" key="1">
    <source>
        <dbReference type="RuleBase" id="RU363099"/>
    </source>
</evidence>
<proteinExistence type="inferred from homology"/>
<evidence type="ECO:0000313" key="3">
    <source>
        <dbReference type="Proteomes" id="UP000734854"/>
    </source>
</evidence>
<comment type="similarity">
    <text evidence="1">Belongs to the plant dirigent protein family.</text>
</comment>
<keyword evidence="1" id="KW-0964">Secreted</keyword>
<gene>
    <name evidence="2" type="ORF">ZIOFF_041264</name>
</gene>
<name>A0A8J5L5G7_ZINOF</name>
<dbReference type="EMBL" id="JACMSC010000011">
    <property type="protein sequence ID" value="KAG6501385.1"/>
    <property type="molecule type" value="Genomic_DNA"/>
</dbReference>
<sequence length="167" mass="18009">MKVVVPFHSFIIFLLLSPAMVAFAQNYYDHLHFYFLECVVGSPNATVVVSVNLHLESSAGGFDNIGVIDNILLQGPQPSSPVIGRAQGLVVYSDLTGLSVTMALNFVHRRGAQRELVGHACSGGTSWEECRTGASVEADSSGLKDGHMATHPLYVGCPLRCTRITFE</sequence>
<accession>A0A8J5L5G7</accession>
<evidence type="ECO:0000313" key="2">
    <source>
        <dbReference type="EMBL" id="KAG6501385.1"/>
    </source>
</evidence>
<organism evidence="2 3">
    <name type="scientific">Zingiber officinale</name>
    <name type="common">Ginger</name>
    <name type="synonym">Amomum zingiber</name>
    <dbReference type="NCBI Taxonomy" id="94328"/>
    <lineage>
        <taxon>Eukaryota</taxon>
        <taxon>Viridiplantae</taxon>
        <taxon>Streptophyta</taxon>
        <taxon>Embryophyta</taxon>
        <taxon>Tracheophyta</taxon>
        <taxon>Spermatophyta</taxon>
        <taxon>Magnoliopsida</taxon>
        <taxon>Liliopsida</taxon>
        <taxon>Zingiberales</taxon>
        <taxon>Zingiberaceae</taxon>
        <taxon>Zingiber</taxon>
    </lineage>
</organism>
<dbReference type="AlphaFoldDB" id="A0A8J5L5G7"/>
<feature type="signal peptide" evidence="1">
    <location>
        <begin position="1"/>
        <end position="24"/>
    </location>
</feature>
<comment type="subcellular location">
    <subcellularLocation>
        <location evidence="1">Secreted</location>
        <location evidence="1">Extracellular space</location>
        <location evidence="1">Apoplast</location>
    </subcellularLocation>
</comment>
<comment type="caution">
    <text evidence="2">The sequence shown here is derived from an EMBL/GenBank/DDBJ whole genome shotgun (WGS) entry which is preliminary data.</text>
</comment>
<comment type="subunit">
    <text evidence="1">Homodimer.</text>
</comment>
<keyword evidence="1" id="KW-0052">Apoplast</keyword>
<dbReference type="Pfam" id="PF03018">
    <property type="entry name" value="Dirigent"/>
    <property type="match status" value="1"/>
</dbReference>
<protein>
    <recommendedName>
        <fullName evidence="1">Dirigent protein</fullName>
    </recommendedName>
</protein>
<keyword evidence="3" id="KW-1185">Reference proteome</keyword>
<dbReference type="InterPro" id="IPR004265">
    <property type="entry name" value="Dirigent"/>
</dbReference>
<reference evidence="2 3" key="1">
    <citation type="submission" date="2020-08" db="EMBL/GenBank/DDBJ databases">
        <title>Plant Genome Project.</title>
        <authorList>
            <person name="Zhang R.-G."/>
        </authorList>
    </citation>
    <scope>NUCLEOTIDE SEQUENCE [LARGE SCALE GENOMIC DNA]</scope>
    <source>
        <tissue evidence="2">Rhizome</tissue>
    </source>
</reference>
<dbReference type="Proteomes" id="UP000734854">
    <property type="component" value="Unassembled WGS sequence"/>
</dbReference>